<keyword evidence="2 3" id="KW-0040">ANK repeat</keyword>
<name>A0ABR2KIV1_9EUKA</name>
<feature type="region of interest" description="Disordered" evidence="4">
    <location>
        <begin position="97"/>
        <end position="141"/>
    </location>
</feature>
<dbReference type="Pfam" id="PF12796">
    <property type="entry name" value="Ank_2"/>
    <property type="match status" value="1"/>
</dbReference>
<comment type="caution">
    <text evidence="5">The sequence shown here is derived from an EMBL/GenBank/DDBJ whole genome shotgun (WGS) entry which is preliminary data.</text>
</comment>
<gene>
    <name evidence="5" type="ORF">M9Y10_028214</name>
</gene>
<dbReference type="Gene3D" id="1.25.40.20">
    <property type="entry name" value="Ankyrin repeat-containing domain"/>
    <property type="match status" value="1"/>
</dbReference>
<dbReference type="SUPFAM" id="SSF48403">
    <property type="entry name" value="Ankyrin repeat"/>
    <property type="match status" value="1"/>
</dbReference>
<accession>A0ABR2KIV1</accession>
<dbReference type="SMART" id="SM00248">
    <property type="entry name" value="ANK"/>
    <property type="match status" value="2"/>
</dbReference>
<proteinExistence type="predicted"/>
<evidence type="ECO:0000256" key="3">
    <source>
        <dbReference type="PROSITE-ProRule" id="PRU00023"/>
    </source>
</evidence>
<dbReference type="PANTHER" id="PTHR24171:SF9">
    <property type="entry name" value="ANKYRIN REPEAT DOMAIN-CONTAINING PROTEIN 39"/>
    <property type="match status" value="1"/>
</dbReference>
<feature type="compositionally biased region" description="Basic residues" evidence="4">
    <location>
        <begin position="132"/>
        <end position="141"/>
    </location>
</feature>
<keyword evidence="1" id="KW-0677">Repeat</keyword>
<organism evidence="5 6">
    <name type="scientific">Tritrichomonas musculus</name>
    <dbReference type="NCBI Taxonomy" id="1915356"/>
    <lineage>
        <taxon>Eukaryota</taxon>
        <taxon>Metamonada</taxon>
        <taxon>Parabasalia</taxon>
        <taxon>Tritrichomonadida</taxon>
        <taxon>Tritrichomonadidae</taxon>
        <taxon>Tritrichomonas</taxon>
    </lineage>
</organism>
<evidence type="ECO:0000256" key="2">
    <source>
        <dbReference type="ARBA" id="ARBA00023043"/>
    </source>
</evidence>
<evidence type="ECO:0000256" key="4">
    <source>
        <dbReference type="SAM" id="MobiDB-lite"/>
    </source>
</evidence>
<evidence type="ECO:0000313" key="6">
    <source>
        <dbReference type="Proteomes" id="UP001470230"/>
    </source>
</evidence>
<evidence type="ECO:0008006" key="7">
    <source>
        <dbReference type="Google" id="ProtNLM"/>
    </source>
</evidence>
<protein>
    <recommendedName>
        <fullName evidence="7">Ankyrin repeat protein</fullName>
    </recommendedName>
</protein>
<dbReference type="InterPro" id="IPR036770">
    <property type="entry name" value="Ankyrin_rpt-contain_sf"/>
</dbReference>
<reference evidence="5 6" key="1">
    <citation type="submission" date="2024-04" db="EMBL/GenBank/DDBJ databases">
        <title>Tritrichomonas musculus Genome.</title>
        <authorList>
            <person name="Alves-Ferreira E."/>
            <person name="Grigg M."/>
            <person name="Lorenzi H."/>
            <person name="Galac M."/>
        </authorList>
    </citation>
    <scope>NUCLEOTIDE SEQUENCE [LARGE SCALE GENOMIC DNA]</scope>
    <source>
        <strain evidence="5 6">EAF2021</strain>
    </source>
</reference>
<feature type="repeat" description="ANK" evidence="3">
    <location>
        <begin position="18"/>
        <end position="50"/>
    </location>
</feature>
<feature type="compositionally biased region" description="Polar residues" evidence="4">
    <location>
        <begin position="110"/>
        <end position="128"/>
    </location>
</feature>
<dbReference type="EMBL" id="JAPFFF010000004">
    <property type="protein sequence ID" value="KAK8891011.1"/>
    <property type="molecule type" value="Genomic_DNA"/>
</dbReference>
<dbReference type="PROSITE" id="PS50297">
    <property type="entry name" value="ANK_REP_REGION"/>
    <property type="match status" value="2"/>
</dbReference>
<evidence type="ECO:0000313" key="5">
    <source>
        <dbReference type="EMBL" id="KAK8891011.1"/>
    </source>
</evidence>
<feature type="repeat" description="ANK" evidence="3">
    <location>
        <begin position="51"/>
        <end position="83"/>
    </location>
</feature>
<dbReference type="PANTHER" id="PTHR24171">
    <property type="entry name" value="ANKYRIN REPEAT DOMAIN-CONTAINING PROTEIN 39-RELATED"/>
    <property type="match status" value="1"/>
</dbReference>
<evidence type="ECO:0000256" key="1">
    <source>
        <dbReference type="ARBA" id="ARBA00022737"/>
    </source>
</evidence>
<dbReference type="InterPro" id="IPR002110">
    <property type="entry name" value="Ankyrin_rpt"/>
</dbReference>
<keyword evidence="6" id="KW-1185">Reference proteome</keyword>
<dbReference type="Proteomes" id="UP001470230">
    <property type="component" value="Unassembled WGS sequence"/>
</dbReference>
<sequence length="141" mass="15718">MVKVLLGYGSECQSYDLKQRTPLHIACQTGNLELVHTLTLQGAKPDVTDILGRTPVHYAADANRANILEFFIERGINVTTPDSTGKTPLSLAQEEHSLQAMETLSRPRNLGQTRTSKLSTQNTTQMNDNSHKTKKDQRNKK</sequence>
<dbReference type="PROSITE" id="PS50088">
    <property type="entry name" value="ANK_REPEAT"/>
    <property type="match status" value="2"/>
</dbReference>